<dbReference type="Proteomes" id="UP000431684">
    <property type="component" value="Unassembled WGS sequence"/>
</dbReference>
<evidence type="ECO:0000313" key="2">
    <source>
        <dbReference type="Proteomes" id="UP000431684"/>
    </source>
</evidence>
<keyword evidence="2" id="KW-1185">Reference proteome</keyword>
<dbReference type="InterPro" id="IPR021557">
    <property type="entry name" value="DUF3016"/>
</dbReference>
<organism evidence="1 2">
    <name type="scientific">Pseudoduganella dura</name>
    <dbReference type="NCBI Taxonomy" id="321982"/>
    <lineage>
        <taxon>Bacteria</taxon>
        <taxon>Pseudomonadati</taxon>
        <taxon>Pseudomonadota</taxon>
        <taxon>Betaproteobacteria</taxon>
        <taxon>Burkholderiales</taxon>
        <taxon>Oxalobacteraceae</taxon>
        <taxon>Telluria group</taxon>
        <taxon>Pseudoduganella</taxon>
    </lineage>
</organism>
<dbReference type="AlphaFoldDB" id="A0A6I3XGW9"/>
<proteinExistence type="predicted"/>
<evidence type="ECO:0000313" key="1">
    <source>
        <dbReference type="EMBL" id="MUI12422.1"/>
    </source>
</evidence>
<dbReference type="RefSeq" id="WP_155708371.1">
    <property type="nucleotide sequence ID" value="NZ_BMWU01000007.1"/>
</dbReference>
<dbReference type="OrthoDB" id="195620at2"/>
<comment type="caution">
    <text evidence="1">The sequence shown here is derived from an EMBL/GenBank/DDBJ whole genome shotgun (WGS) entry which is preliminary data.</text>
</comment>
<dbReference type="Pfam" id="PF11454">
    <property type="entry name" value="DUF3016"/>
    <property type="match status" value="1"/>
</dbReference>
<protein>
    <submittedName>
        <fullName evidence="1">DUF3016 domain-containing protein</fullName>
    </submittedName>
</protein>
<accession>A0A6I3XGW9</accession>
<dbReference type="EMBL" id="WNWM01000002">
    <property type="protein sequence ID" value="MUI12422.1"/>
    <property type="molecule type" value="Genomic_DNA"/>
</dbReference>
<sequence>MLLRGWLVNKEIAPYARYGINWSITTALSVVPISSSMLKAIARRGPSQVPTEQYKINQIVKAGFFKTAYSYRNGLVEATTEKGSMMTNLIRKLALTSLLALGAGGVCAEVVVNYVQPERFSDFPSDQRDRDRALRELTKHFGKLGAELPPGQTLRIDIKDVDMAGREIPRRSVSSLRTYSSLDWPRIELQFEIESSGQTVHSGEVTLRDMGFSNRANRYYNGDVLRFEKQMLDEWFYATVLPSERSARR</sequence>
<gene>
    <name evidence="1" type="ORF">GJV26_08060</name>
</gene>
<reference evidence="1 2" key="1">
    <citation type="submission" date="2019-11" db="EMBL/GenBank/DDBJ databases">
        <title>Draft Genome Sequences of Six Type Strains of the Genus Massilia.</title>
        <authorList>
            <person name="Miess H."/>
            <person name="Frediansyah A."/>
            <person name="Goeker M."/>
            <person name="Gross H."/>
        </authorList>
    </citation>
    <scope>NUCLEOTIDE SEQUENCE [LARGE SCALE GENOMIC DNA]</scope>
    <source>
        <strain evidence="1 2">DSM 17513</strain>
    </source>
</reference>
<name>A0A6I3XGW9_9BURK</name>